<accession>A0A2M6YCZ0</accession>
<evidence type="ECO:0000256" key="1">
    <source>
        <dbReference type="ARBA" id="ARBA00022679"/>
    </source>
</evidence>
<dbReference type="Pfam" id="PF13439">
    <property type="entry name" value="Glyco_transf_4"/>
    <property type="match status" value="1"/>
</dbReference>
<gene>
    <name evidence="4" type="ORF">COT12_00435</name>
</gene>
<dbReference type="FunFam" id="3.40.50.2000:FF:000119">
    <property type="entry name" value="Glycosyl transferase group 1"/>
    <property type="match status" value="1"/>
</dbReference>
<dbReference type="Proteomes" id="UP000229896">
    <property type="component" value="Unassembled WGS sequence"/>
</dbReference>
<dbReference type="Gene3D" id="3.40.50.2000">
    <property type="entry name" value="Glycogen Phosphorylase B"/>
    <property type="match status" value="2"/>
</dbReference>
<dbReference type="CDD" id="cd03809">
    <property type="entry name" value="GT4_MtfB-like"/>
    <property type="match status" value="1"/>
</dbReference>
<dbReference type="InterPro" id="IPR028098">
    <property type="entry name" value="Glyco_trans_4-like_N"/>
</dbReference>
<organism evidence="4 5">
    <name type="scientific">Candidatus Berkelbacteria bacterium CG08_land_8_20_14_0_20_39_8</name>
    <dbReference type="NCBI Taxonomy" id="1974511"/>
    <lineage>
        <taxon>Bacteria</taxon>
        <taxon>Candidatus Berkelbacteria</taxon>
    </lineage>
</organism>
<proteinExistence type="predicted"/>
<reference evidence="5" key="1">
    <citation type="submission" date="2017-09" db="EMBL/GenBank/DDBJ databases">
        <title>Depth-based differentiation of microbial function through sediment-hosted aquifers and enrichment of novel symbionts in the deep terrestrial subsurface.</title>
        <authorList>
            <person name="Probst A.J."/>
            <person name="Ladd B."/>
            <person name="Jarett J.K."/>
            <person name="Geller-Mcgrath D.E."/>
            <person name="Sieber C.M.K."/>
            <person name="Emerson J.B."/>
            <person name="Anantharaman K."/>
            <person name="Thomas B.C."/>
            <person name="Malmstrom R."/>
            <person name="Stieglmeier M."/>
            <person name="Klingl A."/>
            <person name="Woyke T."/>
            <person name="Ryan C.M."/>
            <person name="Banfield J.F."/>
        </authorList>
    </citation>
    <scope>NUCLEOTIDE SEQUENCE [LARGE SCALE GENOMIC DNA]</scope>
</reference>
<dbReference type="AlphaFoldDB" id="A0A2M6YCZ0"/>
<evidence type="ECO:0000313" key="5">
    <source>
        <dbReference type="Proteomes" id="UP000229896"/>
    </source>
</evidence>
<evidence type="ECO:0000259" key="2">
    <source>
        <dbReference type="Pfam" id="PF00534"/>
    </source>
</evidence>
<dbReference type="InterPro" id="IPR001296">
    <property type="entry name" value="Glyco_trans_1"/>
</dbReference>
<evidence type="ECO:0000313" key="4">
    <source>
        <dbReference type="EMBL" id="PIU24553.1"/>
    </source>
</evidence>
<name>A0A2M6YCZ0_9BACT</name>
<protein>
    <submittedName>
        <fullName evidence="4">Uncharacterized protein</fullName>
    </submittedName>
</protein>
<dbReference type="GO" id="GO:0016757">
    <property type="term" value="F:glycosyltransferase activity"/>
    <property type="evidence" value="ECO:0007669"/>
    <property type="project" value="InterPro"/>
</dbReference>
<evidence type="ECO:0000259" key="3">
    <source>
        <dbReference type="Pfam" id="PF13439"/>
    </source>
</evidence>
<feature type="domain" description="Glycosyltransferase subfamily 4-like N-terminal" evidence="3">
    <location>
        <begin position="17"/>
        <end position="166"/>
    </location>
</feature>
<dbReference type="Pfam" id="PF00534">
    <property type="entry name" value="Glycos_transf_1"/>
    <property type="match status" value="1"/>
</dbReference>
<comment type="caution">
    <text evidence="4">The sequence shown here is derived from an EMBL/GenBank/DDBJ whole genome shotgun (WGS) entry which is preliminary data.</text>
</comment>
<sequence length="378" mass="43500">MIIGIDASRAVKKERTGTENYSRNLIFELAKIDAKNQYILYAGPDYDGTFDNFPKNFSIKIIPNKKYWTQIGLSFEMFKNKPDVLFIPSHILPPIPAKKAIITIHDLAWKYFPDMYSPAELRLQDLSIRRAIKQEAEIIVYSSSTVRDLQKFYKINKNKLHFVPMGFGNLFNNKNRDSQTSRHVQGDTLNQTNSHLSVKTKQPYLLFVGRIELRKNMTNLIEAYTMLRSERKINHKLLLVGKPGFGYEKIKLAIEKSKYKDDIIETGFVSDKDLSQLYKNASIFVFPSFYEGFGFPIFEAYSAKIPVITSNTSSMPEVAGKGAILVNPKKPFEIAAAMSQILNKPQLREKLIREGQSQLKHYSWQQCAEYTLKILEIK</sequence>
<feature type="domain" description="Glycosyl transferase family 1" evidence="2">
    <location>
        <begin position="198"/>
        <end position="357"/>
    </location>
</feature>
<keyword evidence="1" id="KW-0808">Transferase</keyword>
<dbReference type="SUPFAM" id="SSF53756">
    <property type="entry name" value="UDP-Glycosyltransferase/glycogen phosphorylase"/>
    <property type="match status" value="1"/>
</dbReference>
<dbReference type="PANTHER" id="PTHR46401:SF2">
    <property type="entry name" value="GLYCOSYLTRANSFERASE WBBK-RELATED"/>
    <property type="match status" value="1"/>
</dbReference>
<dbReference type="EMBL" id="PEXI01000018">
    <property type="protein sequence ID" value="PIU24553.1"/>
    <property type="molecule type" value="Genomic_DNA"/>
</dbReference>
<dbReference type="PANTHER" id="PTHR46401">
    <property type="entry name" value="GLYCOSYLTRANSFERASE WBBK-RELATED"/>
    <property type="match status" value="1"/>
</dbReference>